<organism evidence="1 2">
    <name type="scientific">Persea americana</name>
    <name type="common">Avocado</name>
    <dbReference type="NCBI Taxonomy" id="3435"/>
    <lineage>
        <taxon>Eukaryota</taxon>
        <taxon>Viridiplantae</taxon>
        <taxon>Streptophyta</taxon>
        <taxon>Embryophyta</taxon>
        <taxon>Tracheophyta</taxon>
        <taxon>Spermatophyta</taxon>
        <taxon>Magnoliopsida</taxon>
        <taxon>Magnoliidae</taxon>
        <taxon>Laurales</taxon>
        <taxon>Lauraceae</taxon>
        <taxon>Persea</taxon>
    </lineage>
</organism>
<evidence type="ECO:0000313" key="2">
    <source>
        <dbReference type="Proteomes" id="UP001234297"/>
    </source>
</evidence>
<name>A0ACC2MES4_PERAE</name>
<reference evidence="1 2" key="1">
    <citation type="journal article" date="2022" name="Hortic Res">
        <title>A haplotype resolved chromosomal level avocado genome allows analysis of novel avocado genes.</title>
        <authorList>
            <person name="Nath O."/>
            <person name="Fletcher S.J."/>
            <person name="Hayward A."/>
            <person name="Shaw L.M."/>
            <person name="Masouleh A.K."/>
            <person name="Furtado A."/>
            <person name="Henry R.J."/>
            <person name="Mitter N."/>
        </authorList>
    </citation>
    <scope>NUCLEOTIDE SEQUENCE [LARGE SCALE GENOMIC DNA]</scope>
    <source>
        <strain evidence="2">cv. Hass</strain>
    </source>
</reference>
<sequence length="173" mass="18914">MDQRLFDAKNGAILFFLIVPHLPIWRMTLLEVEELACCSLGELIVSGESWFPRAIGTEEGDWLTSLRVIFFDGVWTASRGGDWSGGLSSRGGREGSKPGGGLEEEEELSSKLAYRLQQKEDGLRAGSTKEQLSRMENGFEVSGRSGCSLEDLSDCIIGQVYEGEGRSFGVRGA</sequence>
<protein>
    <submittedName>
        <fullName evidence="1">Uncharacterized protein</fullName>
    </submittedName>
</protein>
<dbReference type="EMBL" id="CM056810">
    <property type="protein sequence ID" value="KAJ8644185.1"/>
    <property type="molecule type" value="Genomic_DNA"/>
</dbReference>
<comment type="caution">
    <text evidence="1">The sequence shown here is derived from an EMBL/GenBank/DDBJ whole genome shotgun (WGS) entry which is preliminary data.</text>
</comment>
<keyword evidence="2" id="KW-1185">Reference proteome</keyword>
<proteinExistence type="predicted"/>
<gene>
    <name evidence="1" type="ORF">MRB53_005933</name>
</gene>
<accession>A0ACC2MES4</accession>
<evidence type="ECO:0000313" key="1">
    <source>
        <dbReference type="EMBL" id="KAJ8644185.1"/>
    </source>
</evidence>
<dbReference type="Proteomes" id="UP001234297">
    <property type="component" value="Chromosome 2"/>
</dbReference>